<proteinExistence type="predicted"/>
<accession>A0A0L8IIS7</accession>
<dbReference type="EMBL" id="KQ415679">
    <property type="protein sequence ID" value="KOG01019.1"/>
    <property type="molecule type" value="Genomic_DNA"/>
</dbReference>
<dbReference type="InterPro" id="IPR013083">
    <property type="entry name" value="Znf_RING/FYVE/PHD"/>
</dbReference>
<reference evidence="1" key="1">
    <citation type="submission" date="2015-07" db="EMBL/GenBank/DDBJ databases">
        <title>MeaNS - Measles Nucleotide Surveillance Program.</title>
        <authorList>
            <person name="Tran T."/>
            <person name="Druce J."/>
        </authorList>
    </citation>
    <scope>NUCLEOTIDE SEQUENCE</scope>
    <source>
        <strain evidence="1">UCB-OBI-ISO-001</strain>
        <tissue evidence="1">Gonad</tissue>
    </source>
</reference>
<name>A0A0L8IIS7_OCTBM</name>
<feature type="non-terminal residue" evidence="1">
    <location>
        <position position="106"/>
    </location>
</feature>
<dbReference type="AlphaFoldDB" id="A0A0L8IIS7"/>
<organism evidence="1">
    <name type="scientific">Octopus bimaculoides</name>
    <name type="common">California two-spotted octopus</name>
    <dbReference type="NCBI Taxonomy" id="37653"/>
    <lineage>
        <taxon>Eukaryota</taxon>
        <taxon>Metazoa</taxon>
        <taxon>Spiralia</taxon>
        <taxon>Lophotrochozoa</taxon>
        <taxon>Mollusca</taxon>
        <taxon>Cephalopoda</taxon>
        <taxon>Coleoidea</taxon>
        <taxon>Octopodiformes</taxon>
        <taxon>Octopoda</taxon>
        <taxon>Incirrata</taxon>
        <taxon>Octopodidae</taxon>
        <taxon>Octopus</taxon>
    </lineage>
</organism>
<sequence length="106" mass="12064">MRHRTTTTTSSSNNNNNNINTKFAAWYDNLCCKEIEEDYTSYAADIVRKSSWSELENEGKPMCPICNVKELKLNSDGTRTNQNVCKDCQELTCDECGEYSESLSTK</sequence>
<protein>
    <submittedName>
        <fullName evidence="1">Uncharacterized protein</fullName>
    </submittedName>
</protein>
<dbReference type="OrthoDB" id="270970at2759"/>
<dbReference type="Gene3D" id="3.30.40.10">
    <property type="entry name" value="Zinc/RING finger domain, C3HC4 (zinc finger)"/>
    <property type="match status" value="1"/>
</dbReference>
<gene>
    <name evidence="1" type="ORF">OCBIM_22016352mg</name>
</gene>
<evidence type="ECO:0000313" key="1">
    <source>
        <dbReference type="EMBL" id="KOG01019.1"/>
    </source>
</evidence>